<evidence type="ECO:0000256" key="1">
    <source>
        <dbReference type="SAM" id="MobiDB-lite"/>
    </source>
</evidence>
<dbReference type="EMBL" id="JAENGY010000084">
    <property type="protein sequence ID" value="KAG6974638.1"/>
    <property type="molecule type" value="Genomic_DNA"/>
</dbReference>
<comment type="caution">
    <text evidence="3">The sequence shown here is derived from an EMBL/GenBank/DDBJ whole genome shotgun (WGS) entry which is preliminary data.</text>
</comment>
<keyword evidence="2" id="KW-1133">Transmembrane helix</keyword>
<evidence type="ECO:0008006" key="5">
    <source>
        <dbReference type="Google" id="ProtNLM"/>
    </source>
</evidence>
<reference evidence="3" key="1">
    <citation type="submission" date="2021-01" db="EMBL/GenBank/DDBJ databases">
        <title>Phytophthora aleatoria, a newly-described species from Pinus radiata is distinct from Phytophthora cactorum isolates based on comparative genomics.</title>
        <authorList>
            <person name="Mcdougal R."/>
            <person name="Panda P."/>
            <person name="Williams N."/>
            <person name="Studholme D.J."/>
        </authorList>
    </citation>
    <scope>NUCLEOTIDE SEQUENCE</scope>
    <source>
        <strain evidence="3">NZFS 4037</strain>
    </source>
</reference>
<feature type="transmembrane region" description="Helical" evidence="2">
    <location>
        <begin position="7"/>
        <end position="28"/>
    </location>
</feature>
<keyword evidence="2" id="KW-0472">Membrane</keyword>
<feature type="compositionally biased region" description="Basic residues" evidence="1">
    <location>
        <begin position="119"/>
        <end position="134"/>
    </location>
</feature>
<dbReference type="AlphaFoldDB" id="A0A8J5JAQ3"/>
<sequence>MQKAEIAIRVLSTCYAVGIGVMILRLQGEDTSYIMLQVVFTMVFTCPCIAASHVFFLFVRCCRDYAARRRMVVLPEKKPKKKSDIAVASAKAVQRTQAEILAEQRERVKNLHGVGEKKLKPKAPKRKGPPSKKN</sequence>
<feature type="compositionally biased region" description="Basic and acidic residues" evidence="1">
    <location>
        <begin position="108"/>
        <end position="118"/>
    </location>
</feature>
<evidence type="ECO:0000313" key="4">
    <source>
        <dbReference type="Proteomes" id="UP000709295"/>
    </source>
</evidence>
<proteinExistence type="predicted"/>
<organism evidence="3 4">
    <name type="scientific">Phytophthora aleatoria</name>
    <dbReference type="NCBI Taxonomy" id="2496075"/>
    <lineage>
        <taxon>Eukaryota</taxon>
        <taxon>Sar</taxon>
        <taxon>Stramenopiles</taxon>
        <taxon>Oomycota</taxon>
        <taxon>Peronosporomycetes</taxon>
        <taxon>Peronosporales</taxon>
        <taxon>Peronosporaceae</taxon>
        <taxon>Phytophthora</taxon>
    </lineage>
</organism>
<evidence type="ECO:0000256" key="2">
    <source>
        <dbReference type="SAM" id="Phobius"/>
    </source>
</evidence>
<feature type="transmembrane region" description="Helical" evidence="2">
    <location>
        <begin position="34"/>
        <end position="59"/>
    </location>
</feature>
<accession>A0A8J5JAQ3</accession>
<gene>
    <name evidence="3" type="ORF">JG688_00002976</name>
</gene>
<keyword evidence="4" id="KW-1185">Reference proteome</keyword>
<evidence type="ECO:0000313" key="3">
    <source>
        <dbReference type="EMBL" id="KAG6974638.1"/>
    </source>
</evidence>
<protein>
    <recommendedName>
        <fullName evidence="5">Transmembrane protein</fullName>
    </recommendedName>
</protein>
<keyword evidence="2" id="KW-0812">Transmembrane</keyword>
<dbReference type="Proteomes" id="UP000709295">
    <property type="component" value="Unassembled WGS sequence"/>
</dbReference>
<name>A0A8J5JAQ3_9STRA</name>
<feature type="region of interest" description="Disordered" evidence="1">
    <location>
        <begin position="108"/>
        <end position="134"/>
    </location>
</feature>